<comment type="caution">
    <text evidence="4">The sequence shown here is derived from an EMBL/GenBank/DDBJ whole genome shotgun (WGS) entry which is preliminary data.</text>
</comment>
<feature type="compositionally biased region" description="Low complexity" evidence="1">
    <location>
        <begin position="41"/>
        <end position="60"/>
    </location>
</feature>
<dbReference type="EMBL" id="LIYF01000027">
    <property type="protein sequence ID" value="KZK05852.1"/>
    <property type="molecule type" value="Genomic_DNA"/>
</dbReference>
<feature type="domain" description="WxL" evidence="3">
    <location>
        <begin position="32"/>
        <end position="235"/>
    </location>
</feature>
<name>A0A166JB16_LACLC</name>
<protein>
    <submittedName>
        <fullName evidence="4">Extracellular protein</fullName>
    </submittedName>
</protein>
<evidence type="ECO:0000256" key="1">
    <source>
        <dbReference type="SAM" id="MobiDB-lite"/>
    </source>
</evidence>
<dbReference type="Pfam" id="PF13731">
    <property type="entry name" value="WxL"/>
    <property type="match status" value="1"/>
</dbReference>
<dbReference type="RefSeq" id="WP_021036571.1">
    <property type="nucleotide sequence ID" value="NZ_CP125769.1"/>
</dbReference>
<accession>A0A166JB16</accession>
<evidence type="ECO:0000313" key="5">
    <source>
        <dbReference type="Proteomes" id="UP000076519"/>
    </source>
</evidence>
<dbReference type="AlphaFoldDB" id="A0A166JB16"/>
<evidence type="ECO:0000313" key="4">
    <source>
        <dbReference type="EMBL" id="KZK05852.1"/>
    </source>
</evidence>
<organism evidence="4 5">
    <name type="scientific">Lactococcus lactis subsp. cremoris</name>
    <name type="common">Streptococcus cremoris</name>
    <dbReference type="NCBI Taxonomy" id="1359"/>
    <lineage>
        <taxon>Bacteria</taxon>
        <taxon>Bacillati</taxon>
        <taxon>Bacillota</taxon>
        <taxon>Bacilli</taxon>
        <taxon>Lactobacillales</taxon>
        <taxon>Streptococcaceae</taxon>
        <taxon>Lactococcus</taxon>
    </lineage>
</organism>
<dbReference type="Proteomes" id="UP000076519">
    <property type="component" value="Unassembled WGS sequence"/>
</dbReference>
<feature type="signal peptide" evidence="2">
    <location>
        <begin position="1"/>
        <end position="27"/>
    </location>
</feature>
<evidence type="ECO:0000256" key="2">
    <source>
        <dbReference type="SAM" id="SignalP"/>
    </source>
</evidence>
<proteinExistence type="predicted"/>
<feature type="chain" id="PRO_5007875734" evidence="2">
    <location>
        <begin position="28"/>
        <end position="235"/>
    </location>
</feature>
<dbReference type="InterPro" id="IPR027994">
    <property type="entry name" value="WxL_dom"/>
</dbReference>
<keyword evidence="2" id="KW-0732">Signal</keyword>
<sequence length="235" mass="23370">MKKALSLSAATLALLVVGATATSTASADSVKAEQWTSTGTIGFTANTTTPPDVTNPEVPGEPGPGGTAGALAIDYASDLDFGTHEISASQATYYASADSKAFSKPVGAFVQMHDLRGLGTGNGTTLTVTQLAQFTNGSKGLTGAALSFSSGAGVNADASGSYVPKSTASYTLTPGTAQEVMSTDGTVGQYLTSYGKAADYQGNEAGGPISLSVPSGSAVAGNYTATLQWDLTTAP</sequence>
<reference evidence="4 5" key="1">
    <citation type="submission" date="2015-08" db="EMBL/GenBank/DDBJ databases">
        <title>Draft Genome Sequences of 11 Lactococcus lactis subspecies cremoris strains.</title>
        <authorList>
            <person name="Wels M."/>
            <person name="Backus L."/>
            <person name="Boekhorst J."/>
            <person name="Dijkstra A."/>
            <person name="Beerthuizen M."/>
            <person name="Siezen R."/>
            <person name="Bachmann H."/>
            <person name="Van Hijum S."/>
        </authorList>
    </citation>
    <scope>NUCLEOTIDE SEQUENCE [LARGE SCALE GENOMIC DNA]</scope>
    <source>
        <strain evidence="4 5">KW10</strain>
    </source>
</reference>
<dbReference type="GeneID" id="61108464"/>
<evidence type="ECO:0000259" key="3">
    <source>
        <dbReference type="Pfam" id="PF13731"/>
    </source>
</evidence>
<dbReference type="PATRIC" id="fig|1359.32.peg.1916"/>
<feature type="region of interest" description="Disordered" evidence="1">
    <location>
        <begin position="41"/>
        <end position="65"/>
    </location>
</feature>
<gene>
    <name evidence="4" type="ORF">AB996_1733</name>
</gene>